<keyword evidence="1" id="KW-1133">Transmembrane helix</keyword>
<gene>
    <name evidence="3" type="ORF">I79_001611</name>
</gene>
<reference evidence="4" key="1">
    <citation type="journal article" date="2011" name="Nat. Biotechnol.">
        <title>The genomic sequence of the Chinese hamster ovary (CHO)-K1 cell line.</title>
        <authorList>
            <person name="Xu X."/>
            <person name="Nagarajan H."/>
            <person name="Lewis N.E."/>
            <person name="Pan S."/>
            <person name="Cai Z."/>
            <person name="Liu X."/>
            <person name="Chen W."/>
            <person name="Xie M."/>
            <person name="Wang W."/>
            <person name="Hammond S."/>
            <person name="Andersen M.R."/>
            <person name="Neff N."/>
            <person name="Passarelli B."/>
            <person name="Koh W."/>
            <person name="Fan H.C."/>
            <person name="Wang J."/>
            <person name="Gui Y."/>
            <person name="Lee K.H."/>
            <person name="Betenbaugh M.J."/>
            <person name="Quake S.R."/>
            <person name="Famili I."/>
            <person name="Palsson B.O."/>
            <person name="Wang J."/>
        </authorList>
    </citation>
    <scope>NUCLEOTIDE SEQUENCE [LARGE SCALE GENOMIC DNA]</scope>
    <source>
        <strain evidence="4">CHO K1 cell line</strain>
    </source>
</reference>
<name>G3GV80_CRIGR</name>
<dbReference type="EMBL" id="JH000037">
    <property type="protein sequence ID" value="EGV97361.1"/>
    <property type="molecule type" value="Genomic_DNA"/>
</dbReference>
<dbReference type="GO" id="GO:0005524">
    <property type="term" value="F:ATP binding"/>
    <property type="evidence" value="ECO:0007669"/>
    <property type="project" value="InterPro"/>
</dbReference>
<dbReference type="Gene3D" id="1.10.510.10">
    <property type="entry name" value="Transferase(Phosphotransferase) domain 1"/>
    <property type="match status" value="1"/>
</dbReference>
<accession>G3GV80</accession>
<keyword evidence="3" id="KW-0418">Kinase</keyword>
<protein>
    <submittedName>
        <fullName evidence="3">Serine/threonine-protein kinase 40</fullName>
    </submittedName>
</protein>
<dbReference type="GO" id="GO:0004672">
    <property type="term" value="F:protein kinase activity"/>
    <property type="evidence" value="ECO:0007669"/>
    <property type="project" value="InterPro"/>
</dbReference>
<dbReference type="PANTHER" id="PTHR22961">
    <property type="entry name" value="SER/THR PROTEIN KINASE-TRB"/>
    <property type="match status" value="1"/>
</dbReference>
<evidence type="ECO:0000313" key="3">
    <source>
        <dbReference type="EMBL" id="EGV97361.1"/>
    </source>
</evidence>
<evidence type="ECO:0000259" key="2">
    <source>
        <dbReference type="PROSITE" id="PS50011"/>
    </source>
</evidence>
<dbReference type="InterPro" id="IPR000719">
    <property type="entry name" value="Prot_kinase_dom"/>
</dbReference>
<keyword evidence="3" id="KW-0808">Transferase</keyword>
<evidence type="ECO:0000256" key="1">
    <source>
        <dbReference type="SAM" id="Phobius"/>
    </source>
</evidence>
<dbReference type="AlphaFoldDB" id="G3GV80"/>
<dbReference type="PROSITE" id="PS50011">
    <property type="entry name" value="PROTEIN_KINASE_DOM"/>
    <property type="match status" value="1"/>
</dbReference>
<dbReference type="InterPro" id="IPR011009">
    <property type="entry name" value="Kinase-like_dom_sf"/>
</dbReference>
<dbReference type="Proteomes" id="UP000001075">
    <property type="component" value="Unassembled WGS sequence"/>
</dbReference>
<feature type="transmembrane region" description="Helical" evidence="1">
    <location>
        <begin position="83"/>
        <end position="104"/>
    </location>
</feature>
<proteinExistence type="predicted"/>
<dbReference type="Pfam" id="PF00069">
    <property type="entry name" value="Pkinase"/>
    <property type="match status" value="1"/>
</dbReference>
<dbReference type="SUPFAM" id="SSF56112">
    <property type="entry name" value="Protein kinase-like (PK-like)"/>
    <property type="match status" value="1"/>
</dbReference>
<evidence type="ECO:0000313" key="4">
    <source>
        <dbReference type="Proteomes" id="UP000001075"/>
    </source>
</evidence>
<dbReference type="InterPro" id="IPR024104">
    <property type="entry name" value="Tribbles/Ser_Thr_kinase_40"/>
</dbReference>
<organism evidence="3 4">
    <name type="scientific">Cricetulus griseus</name>
    <name type="common">Chinese hamster</name>
    <name type="synonym">Cricetulus barabensis griseus</name>
    <dbReference type="NCBI Taxonomy" id="10029"/>
    <lineage>
        <taxon>Eukaryota</taxon>
        <taxon>Metazoa</taxon>
        <taxon>Chordata</taxon>
        <taxon>Craniata</taxon>
        <taxon>Vertebrata</taxon>
        <taxon>Euteleostomi</taxon>
        <taxon>Mammalia</taxon>
        <taxon>Eutheria</taxon>
        <taxon>Euarchontoglires</taxon>
        <taxon>Glires</taxon>
        <taxon>Rodentia</taxon>
        <taxon>Myomorpha</taxon>
        <taxon>Muroidea</taxon>
        <taxon>Cricetidae</taxon>
        <taxon>Cricetinae</taxon>
        <taxon>Cricetulus</taxon>
    </lineage>
</organism>
<keyword evidence="1" id="KW-0472">Membrane</keyword>
<feature type="domain" description="Protein kinase" evidence="2">
    <location>
        <begin position="1"/>
        <end position="153"/>
    </location>
</feature>
<sequence>MLSEWETVVVFYDVVGVVEALHQKNTVHRDLKLGNMVLNKRTHQITITNFCLEKHLMSERDLLNGQRRSPVYISPNVHTRASLVNMWVLSVVLFTMLYSLFPFYDSIPQELFCEIKAADLPSLRNGGSLRTQCVLFGNCWPLTLSNTWLLRMS</sequence>
<dbReference type="PANTHER" id="PTHR22961:SF16">
    <property type="entry name" value="SERINE_THREONINE-PROTEIN KINASE 40"/>
    <property type="match status" value="1"/>
</dbReference>
<dbReference type="InParanoid" id="G3GV80"/>
<keyword evidence="1" id="KW-0812">Transmembrane</keyword>
<dbReference type="STRING" id="10029.G3GV80"/>